<accession>A0A923PKV8</accession>
<dbReference type="AlphaFoldDB" id="A0A923PKV8"/>
<dbReference type="EMBL" id="JACSIT010000098">
    <property type="protein sequence ID" value="MBC6994415.1"/>
    <property type="molecule type" value="Genomic_DNA"/>
</dbReference>
<dbReference type="PANTHER" id="PTHR48098">
    <property type="entry name" value="ENTEROCHELIN ESTERASE-RELATED"/>
    <property type="match status" value="1"/>
</dbReference>
<keyword evidence="2" id="KW-1185">Reference proteome</keyword>
<protein>
    <submittedName>
        <fullName evidence="1">Esterase family protein</fullName>
    </submittedName>
</protein>
<sequence length="277" mass="31718">MLPIPYLRQLLGSLLSRRRQLIKRSYLLPSKALEREVMIDVYRPTVPPWRLLSLAVFNDGQDLPKMQLTGQLREQYTDGALVPLIVVGVHAGDRLREYGTVDQKDYQGRGDRAPAYERFLLDELIPWLEGRFNIYHDPFRRAIAGFSLGGLSAFDLAWRNPKEFGVAAVFSGALWWRHSAFDPADPDANRIVHDYVRKAKKAPPVRYWFMAGTDDEKDDRNHNGIIDAIDDTLQLMGLLAAKGKREGEDFTYVEVPGGRHDPETWGRVIIDFLRWVG</sequence>
<evidence type="ECO:0000313" key="2">
    <source>
        <dbReference type="Proteomes" id="UP000650081"/>
    </source>
</evidence>
<dbReference type="PANTHER" id="PTHR48098:SF6">
    <property type="entry name" value="FERRI-BACILLIBACTIN ESTERASE BESA"/>
    <property type="match status" value="1"/>
</dbReference>
<reference evidence="1" key="1">
    <citation type="submission" date="2020-08" db="EMBL/GenBank/DDBJ databases">
        <title>Lewinella bacteria from marine environments.</title>
        <authorList>
            <person name="Zhong Y."/>
        </authorList>
    </citation>
    <scope>NUCLEOTIDE SEQUENCE</scope>
    <source>
        <strain evidence="1">KCTC 42187</strain>
    </source>
</reference>
<dbReference type="InterPro" id="IPR050583">
    <property type="entry name" value="Mycobacterial_A85_antigen"/>
</dbReference>
<dbReference type="InterPro" id="IPR029058">
    <property type="entry name" value="AB_hydrolase_fold"/>
</dbReference>
<dbReference type="Proteomes" id="UP000650081">
    <property type="component" value="Unassembled WGS sequence"/>
</dbReference>
<dbReference type="Pfam" id="PF00756">
    <property type="entry name" value="Esterase"/>
    <property type="match status" value="1"/>
</dbReference>
<dbReference type="SUPFAM" id="SSF53474">
    <property type="entry name" value="alpha/beta-Hydrolases"/>
    <property type="match status" value="1"/>
</dbReference>
<evidence type="ECO:0000313" key="1">
    <source>
        <dbReference type="EMBL" id="MBC6994415.1"/>
    </source>
</evidence>
<name>A0A923PKV8_9BACT</name>
<organism evidence="1 2">
    <name type="scientific">Neolewinella lacunae</name>
    <dbReference type="NCBI Taxonomy" id="1517758"/>
    <lineage>
        <taxon>Bacteria</taxon>
        <taxon>Pseudomonadati</taxon>
        <taxon>Bacteroidota</taxon>
        <taxon>Saprospiria</taxon>
        <taxon>Saprospirales</taxon>
        <taxon>Lewinellaceae</taxon>
        <taxon>Neolewinella</taxon>
    </lineage>
</organism>
<dbReference type="RefSeq" id="WP_187466490.1">
    <property type="nucleotide sequence ID" value="NZ_JACSIT010000098.1"/>
</dbReference>
<dbReference type="Gene3D" id="3.40.50.1820">
    <property type="entry name" value="alpha/beta hydrolase"/>
    <property type="match status" value="1"/>
</dbReference>
<comment type="caution">
    <text evidence="1">The sequence shown here is derived from an EMBL/GenBank/DDBJ whole genome shotgun (WGS) entry which is preliminary data.</text>
</comment>
<dbReference type="InterPro" id="IPR000801">
    <property type="entry name" value="Esterase-like"/>
</dbReference>
<gene>
    <name evidence="1" type="ORF">H9S92_09585</name>
</gene>
<proteinExistence type="predicted"/>